<name>A0A2N9EKR3_FAGSY</name>
<dbReference type="PANTHER" id="PTHR33116:SF80">
    <property type="entry name" value="REVERSE TRANSCRIPTASE ZINC-BINDING DOMAIN-CONTAINING PROTEIN"/>
    <property type="match status" value="1"/>
</dbReference>
<evidence type="ECO:0000313" key="1">
    <source>
        <dbReference type="EMBL" id="SPC75321.1"/>
    </source>
</evidence>
<gene>
    <name evidence="1" type="ORF">FSB_LOCUS3203</name>
</gene>
<evidence type="ECO:0008006" key="2">
    <source>
        <dbReference type="Google" id="ProtNLM"/>
    </source>
</evidence>
<dbReference type="EMBL" id="OIVN01000154">
    <property type="protein sequence ID" value="SPC75321.1"/>
    <property type="molecule type" value="Genomic_DNA"/>
</dbReference>
<reference evidence="1" key="1">
    <citation type="submission" date="2018-02" db="EMBL/GenBank/DDBJ databases">
        <authorList>
            <person name="Cohen D.B."/>
            <person name="Kent A.D."/>
        </authorList>
    </citation>
    <scope>NUCLEOTIDE SEQUENCE</scope>
</reference>
<protein>
    <recommendedName>
        <fullName evidence="2">Reverse transcriptase zinc-binding domain-containing protein</fullName>
    </recommendedName>
</protein>
<sequence length="206" mass="24022">MCFQILRQEDFNSANPILYSIQMFWTSTFILPKKVIHVIEQYFNHFLWKGKCHGNGDVRVAWDKVCLPKQGGGLGLKRVHDWNKASILKHIWHLFTKSGSLWVAWVHENLLKVGDGNKIFLWHDNWHPDGILFLKYGYRIVYDAASRVEAKVASVLKDKQWIWNPVRSDALVNVQSKLFLVDRKEILLFGLLPILVNMCLLQLGRL</sequence>
<dbReference type="PANTHER" id="PTHR33116">
    <property type="entry name" value="REVERSE TRANSCRIPTASE ZINC-BINDING DOMAIN-CONTAINING PROTEIN-RELATED-RELATED"/>
    <property type="match status" value="1"/>
</dbReference>
<organism evidence="1">
    <name type="scientific">Fagus sylvatica</name>
    <name type="common">Beechnut</name>
    <dbReference type="NCBI Taxonomy" id="28930"/>
    <lineage>
        <taxon>Eukaryota</taxon>
        <taxon>Viridiplantae</taxon>
        <taxon>Streptophyta</taxon>
        <taxon>Embryophyta</taxon>
        <taxon>Tracheophyta</taxon>
        <taxon>Spermatophyta</taxon>
        <taxon>Magnoliopsida</taxon>
        <taxon>eudicotyledons</taxon>
        <taxon>Gunneridae</taxon>
        <taxon>Pentapetalae</taxon>
        <taxon>rosids</taxon>
        <taxon>fabids</taxon>
        <taxon>Fagales</taxon>
        <taxon>Fagaceae</taxon>
        <taxon>Fagus</taxon>
    </lineage>
</organism>
<accession>A0A2N9EKR3</accession>
<proteinExistence type="predicted"/>
<dbReference type="AlphaFoldDB" id="A0A2N9EKR3"/>